<sequence>MLFLSRSAPRTPGKSSGLRVVEALVASSDLKGNPMTNRKSNRATPKPKNKASKADQLKSFLAKPDGMTAEALSIKLGWQTHTTRAALTRLKQAGIELEKLNPAEGSRQSRYRIAGAKK</sequence>
<gene>
    <name evidence="2" type="ORF">HY36_12215</name>
</gene>
<keyword evidence="3" id="KW-1185">Reference proteome</keyword>
<feature type="compositionally biased region" description="Basic residues" evidence="1">
    <location>
        <begin position="39"/>
        <end position="51"/>
    </location>
</feature>
<dbReference type="Pfam" id="PF11994">
    <property type="entry name" value="DUF3489"/>
    <property type="match status" value="1"/>
</dbReference>
<dbReference type="PATRIC" id="fig|1280948.3.peg.675"/>
<dbReference type="EMBL" id="AWFH01000002">
    <property type="protein sequence ID" value="KCZ64603.1"/>
    <property type="molecule type" value="Genomic_DNA"/>
</dbReference>
<evidence type="ECO:0000313" key="2">
    <source>
        <dbReference type="EMBL" id="KCZ64603.1"/>
    </source>
</evidence>
<dbReference type="Proteomes" id="UP000024547">
    <property type="component" value="Unassembled WGS sequence"/>
</dbReference>
<dbReference type="STRING" id="1280948.HY36_12215"/>
<evidence type="ECO:0008006" key="4">
    <source>
        <dbReference type="Google" id="ProtNLM"/>
    </source>
</evidence>
<dbReference type="AlphaFoldDB" id="A0A059EAC1"/>
<proteinExistence type="predicted"/>
<organism evidence="2 3">
    <name type="scientific">Hyphomonas atlantica</name>
    <dbReference type="NCBI Taxonomy" id="1280948"/>
    <lineage>
        <taxon>Bacteria</taxon>
        <taxon>Pseudomonadati</taxon>
        <taxon>Pseudomonadota</taxon>
        <taxon>Alphaproteobacteria</taxon>
        <taxon>Hyphomonadales</taxon>
        <taxon>Hyphomonadaceae</taxon>
        <taxon>Hyphomonas</taxon>
    </lineage>
</organism>
<comment type="caution">
    <text evidence="2">The sequence shown here is derived from an EMBL/GenBank/DDBJ whole genome shotgun (WGS) entry which is preliminary data.</text>
</comment>
<reference evidence="2 3" key="1">
    <citation type="journal article" date="2014" name="Antonie Van Leeuwenhoek">
        <title>Hyphomonas beringensis sp. nov. and Hyphomonas chukchiensis sp. nov., isolated from surface seawater of the Bering Sea and Chukchi Sea.</title>
        <authorList>
            <person name="Li C."/>
            <person name="Lai Q."/>
            <person name="Li G."/>
            <person name="Dong C."/>
            <person name="Wang J."/>
            <person name="Liao Y."/>
            <person name="Shao Z."/>
        </authorList>
    </citation>
    <scope>NUCLEOTIDE SEQUENCE [LARGE SCALE GENOMIC DNA]</scope>
    <source>
        <strain evidence="2 3">22II1-22F38</strain>
    </source>
</reference>
<evidence type="ECO:0000313" key="3">
    <source>
        <dbReference type="Proteomes" id="UP000024547"/>
    </source>
</evidence>
<feature type="region of interest" description="Disordered" evidence="1">
    <location>
        <begin position="28"/>
        <end position="57"/>
    </location>
</feature>
<accession>A0A059EAC1</accession>
<name>A0A059EAC1_9PROT</name>
<evidence type="ECO:0000256" key="1">
    <source>
        <dbReference type="SAM" id="MobiDB-lite"/>
    </source>
</evidence>
<dbReference type="InterPro" id="IPR021880">
    <property type="entry name" value="DUF3489"/>
</dbReference>
<dbReference type="eggNOG" id="ENOG5033BTU">
    <property type="taxonomic scope" value="Bacteria"/>
</dbReference>
<protein>
    <recommendedName>
        <fullName evidence="4">DUF3489 domain-containing protein</fullName>
    </recommendedName>
</protein>